<feature type="transmembrane region" description="Helical" evidence="1">
    <location>
        <begin position="115"/>
        <end position="135"/>
    </location>
</feature>
<dbReference type="RefSeq" id="WP_186994097.1">
    <property type="nucleotide sequence ID" value="NZ_JACOQG010000002.1"/>
</dbReference>
<comment type="caution">
    <text evidence="2">The sequence shown here is derived from an EMBL/GenBank/DDBJ whole genome shotgun (WGS) entry which is preliminary data.</text>
</comment>
<evidence type="ECO:0008006" key="4">
    <source>
        <dbReference type="Google" id="ProtNLM"/>
    </source>
</evidence>
<evidence type="ECO:0000313" key="2">
    <source>
        <dbReference type="EMBL" id="MBC5778477.1"/>
    </source>
</evidence>
<reference evidence="2 3" key="1">
    <citation type="submission" date="2020-08" db="EMBL/GenBank/DDBJ databases">
        <title>Genome public.</title>
        <authorList>
            <person name="Liu C."/>
            <person name="Sun Q."/>
        </authorList>
    </citation>
    <scope>NUCLEOTIDE SEQUENCE [LARGE SCALE GENOMIC DNA]</scope>
    <source>
        <strain evidence="2 3">M29</strain>
    </source>
</reference>
<protein>
    <recommendedName>
        <fullName evidence="4">DUF3592 domain-containing protein</fullName>
    </recommendedName>
</protein>
<keyword evidence="3" id="KW-1185">Reference proteome</keyword>
<dbReference type="Proteomes" id="UP000649826">
    <property type="component" value="Unassembled WGS sequence"/>
</dbReference>
<name>A0ABR7IEN1_9FIRM</name>
<keyword evidence="1" id="KW-0472">Membrane</keyword>
<evidence type="ECO:0000256" key="1">
    <source>
        <dbReference type="SAM" id="Phobius"/>
    </source>
</evidence>
<keyword evidence="1" id="KW-1133">Transmembrane helix</keyword>
<organism evidence="2 3">
    <name type="scientific">Blautia difficilis</name>
    <dbReference type="NCBI Taxonomy" id="2763027"/>
    <lineage>
        <taxon>Bacteria</taxon>
        <taxon>Bacillati</taxon>
        <taxon>Bacillota</taxon>
        <taxon>Clostridia</taxon>
        <taxon>Lachnospirales</taxon>
        <taxon>Lachnospiraceae</taxon>
        <taxon>Blautia</taxon>
    </lineage>
</organism>
<keyword evidence="1" id="KW-0812">Transmembrane</keyword>
<evidence type="ECO:0000313" key="3">
    <source>
        <dbReference type="Proteomes" id="UP000649826"/>
    </source>
</evidence>
<sequence length="145" mass="17124">MKIFDSPKTKWVIIWSIWVFAVIYSFYISNYNYFTCHNKKNTLQEITAVTDRGITNKYGANFSKFHVAVSFKYKDKHYHVNIPKDFRDYSTENIKVYIYEPLDLSGTIKIVRSKIVIPFIWGDLFIIGILLIRAVQIEKKRIIGT</sequence>
<gene>
    <name evidence="2" type="ORF">H8Z82_02155</name>
</gene>
<proteinExistence type="predicted"/>
<accession>A0ABR7IEN1</accession>
<dbReference type="EMBL" id="JACOQG010000002">
    <property type="protein sequence ID" value="MBC5778477.1"/>
    <property type="molecule type" value="Genomic_DNA"/>
</dbReference>
<feature type="transmembrane region" description="Helical" evidence="1">
    <location>
        <begin position="12"/>
        <end position="29"/>
    </location>
</feature>